<proteinExistence type="predicted"/>
<accession>A0A7T5VB29</accession>
<organism evidence="3 4">
    <name type="scientific">Desulfobulbus oligotrophicus</name>
    <dbReference type="NCBI Taxonomy" id="1909699"/>
    <lineage>
        <taxon>Bacteria</taxon>
        <taxon>Pseudomonadati</taxon>
        <taxon>Thermodesulfobacteriota</taxon>
        <taxon>Desulfobulbia</taxon>
        <taxon>Desulfobulbales</taxon>
        <taxon>Desulfobulbaceae</taxon>
        <taxon>Desulfobulbus</taxon>
    </lineage>
</organism>
<feature type="transmembrane region" description="Helical" evidence="2">
    <location>
        <begin position="6"/>
        <end position="25"/>
    </location>
</feature>
<keyword evidence="2" id="KW-0472">Membrane</keyword>
<dbReference type="EMBL" id="CP054140">
    <property type="protein sequence ID" value="QQG64617.1"/>
    <property type="molecule type" value="Genomic_DNA"/>
</dbReference>
<name>A0A7T5VB29_9BACT</name>
<evidence type="ECO:0000256" key="1">
    <source>
        <dbReference type="SAM" id="MobiDB-lite"/>
    </source>
</evidence>
<keyword evidence="4" id="KW-1185">Reference proteome</keyword>
<dbReference type="KEGG" id="dog:HP555_01445"/>
<dbReference type="Proteomes" id="UP000596092">
    <property type="component" value="Chromosome"/>
</dbReference>
<keyword evidence="2" id="KW-0812">Transmembrane</keyword>
<evidence type="ECO:0000256" key="2">
    <source>
        <dbReference type="SAM" id="Phobius"/>
    </source>
</evidence>
<dbReference type="AlphaFoldDB" id="A0A7T5VB29"/>
<dbReference type="CDD" id="cd00077">
    <property type="entry name" value="HDc"/>
    <property type="match status" value="1"/>
</dbReference>
<evidence type="ECO:0000313" key="4">
    <source>
        <dbReference type="Proteomes" id="UP000596092"/>
    </source>
</evidence>
<protein>
    <submittedName>
        <fullName evidence="3">HD domain-containing protein</fullName>
    </submittedName>
</protein>
<dbReference type="RefSeq" id="WP_199263448.1">
    <property type="nucleotide sequence ID" value="NZ_CP054140.1"/>
</dbReference>
<dbReference type="SUPFAM" id="SSF109604">
    <property type="entry name" value="HD-domain/PDEase-like"/>
    <property type="match status" value="1"/>
</dbReference>
<sequence length="472" mass="52993">MLGIWPTIILGVALVLVGVAGVLVLRSEEQEPSFLEQMTLSALSQRWVRPKPFTRIEGVKHISELAHLWRNELVIAEGIEKSELVQPRSRSFAGQLRTWSFFKQAPGQRAVCLEILRLLDREGQCPSVVDVRGDVEAAWEQNTYQILGKTTLLDHSLNVAEQVVKLLSGHQAWHVIPDTMVAALGHDLGKLKSARGSLYALGEHPLAAGAIISAIPGFKELARKEDILRAIKMHHKLTEGLLGKTLKKADQQARQQELERWVGVEATEEIKESHQEKAKEKPPKQSSREAVQRVQADIYGETIDPAPSREEIAPPQRMDISGWFDAAGYLAMLKPYINRVEGRRFLAFSTADGLVYFQVKVLEEVARKQAQEGGCMEIATMAQDDPTMRQVLFSVVQHLRKEHEVIATHLIKASYFGGYFLVTRKFNTKMRGYYTPFHAEAFGSIAEMERTKPELLRDILDVSPYTGSDQVS</sequence>
<keyword evidence="2" id="KW-1133">Transmembrane helix</keyword>
<dbReference type="InterPro" id="IPR003607">
    <property type="entry name" value="HD/PDEase_dom"/>
</dbReference>
<gene>
    <name evidence="3" type="ORF">HP555_01445</name>
</gene>
<reference evidence="3 4" key="1">
    <citation type="submission" date="2020-05" db="EMBL/GenBank/DDBJ databases">
        <title>Complete genome of Desulfobulbus oligotrophicus.</title>
        <authorList>
            <person name="Podar M."/>
        </authorList>
    </citation>
    <scope>NUCLEOTIDE SEQUENCE [LARGE SCALE GENOMIC DNA]</scope>
    <source>
        <strain evidence="3 4">Prop6</strain>
    </source>
</reference>
<feature type="region of interest" description="Disordered" evidence="1">
    <location>
        <begin position="269"/>
        <end position="291"/>
    </location>
</feature>
<evidence type="ECO:0000313" key="3">
    <source>
        <dbReference type="EMBL" id="QQG64617.1"/>
    </source>
</evidence>